<proteinExistence type="predicted"/>
<evidence type="ECO:0000259" key="1">
    <source>
        <dbReference type="Pfam" id="PF01507"/>
    </source>
</evidence>
<name>A0A0F9QFB0_9ZZZZ</name>
<organism evidence="2">
    <name type="scientific">marine sediment metagenome</name>
    <dbReference type="NCBI Taxonomy" id="412755"/>
    <lineage>
        <taxon>unclassified sequences</taxon>
        <taxon>metagenomes</taxon>
        <taxon>ecological metagenomes</taxon>
    </lineage>
</organism>
<accession>A0A0F9QFB0</accession>
<evidence type="ECO:0000313" key="2">
    <source>
        <dbReference type="EMBL" id="KKN03958.1"/>
    </source>
</evidence>
<feature type="domain" description="Phosphoadenosine phosphosulphate reductase" evidence="1">
    <location>
        <begin position="3"/>
        <end position="110"/>
    </location>
</feature>
<gene>
    <name evidence="2" type="ORF">LCGC14_1102540</name>
</gene>
<dbReference type="SUPFAM" id="SSF52402">
    <property type="entry name" value="Adenine nucleotide alpha hydrolases-like"/>
    <property type="match status" value="1"/>
</dbReference>
<dbReference type="AlphaFoldDB" id="A0A0F9QFB0"/>
<reference evidence="2" key="1">
    <citation type="journal article" date="2015" name="Nature">
        <title>Complex archaea that bridge the gap between prokaryotes and eukaryotes.</title>
        <authorList>
            <person name="Spang A."/>
            <person name="Saw J.H."/>
            <person name="Jorgensen S.L."/>
            <person name="Zaremba-Niedzwiedzka K."/>
            <person name="Martijn J."/>
            <person name="Lind A.E."/>
            <person name="van Eijk R."/>
            <person name="Schleper C."/>
            <person name="Guy L."/>
            <person name="Ettema T.J."/>
        </authorList>
    </citation>
    <scope>NUCLEOTIDE SEQUENCE</scope>
</reference>
<dbReference type="GO" id="GO:0003824">
    <property type="term" value="F:catalytic activity"/>
    <property type="evidence" value="ECO:0007669"/>
    <property type="project" value="InterPro"/>
</dbReference>
<dbReference type="Pfam" id="PF01507">
    <property type="entry name" value="PAPS_reduct"/>
    <property type="match status" value="1"/>
</dbReference>
<comment type="caution">
    <text evidence="2">The sequence shown here is derived from an EMBL/GenBank/DDBJ whole genome shotgun (WGS) entry which is preliminary data.</text>
</comment>
<dbReference type="EMBL" id="LAZR01004977">
    <property type="protein sequence ID" value="KKN03958.1"/>
    <property type="molecule type" value="Genomic_DNA"/>
</dbReference>
<dbReference type="Gene3D" id="3.40.50.620">
    <property type="entry name" value="HUPs"/>
    <property type="match status" value="1"/>
</dbReference>
<protein>
    <recommendedName>
        <fullName evidence="1">Phosphoadenosine phosphosulphate reductase domain-containing protein</fullName>
    </recommendedName>
</protein>
<sequence length="231" mass="26762">MTLVAAFSSGKDSTAMAIRLRAKYLFFTPTGNELPPVAEHIERVRAMLGAELIIPPGPSLASTIELFQCLPNWQKRFCTRLIKIKPAMAWMHEHPDAIMAVGLRADEETREGIYGLPDERYKFPLREAGWGLEEVLKCCEDHNVAIPTRTDCAVCFFQRLGEWWQLWRDWPDYWQQGEAWEDKIGHTFRSPSRDTWPASMRGLRERFERGDKPRGADDVHARERRCRVCTL</sequence>
<dbReference type="InterPro" id="IPR002500">
    <property type="entry name" value="PAPS_reduct_dom"/>
</dbReference>
<dbReference type="InterPro" id="IPR014729">
    <property type="entry name" value="Rossmann-like_a/b/a_fold"/>
</dbReference>